<sequence length="71" mass="7866">MMCFLLRKDGHLLEPVVASALSPDPSFLLELTPLDNFCTASSRCLLTVLEFPSLLADFSLSKEIFKLSDMS</sequence>
<evidence type="ECO:0000313" key="1">
    <source>
        <dbReference type="EMBL" id="JAD75381.1"/>
    </source>
</evidence>
<proteinExistence type="predicted"/>
<reference evidence="1" key="1">
    <citation type="submission" date="2014-09" db="EMBL/GenBank/DDBJ databases">
        <authorList>
            <person name="Magalhaes I.L.F."/>
            <person name="Oliveira U."/>
            <person name="Santos F.R."/>
            <person name="Vidigal T.H.D.A."/>
            <person name="Brescovit A.D."/>
            <person name="Santos A.J."/>
        </authorList>
    </citation>
    <scope>NUCLEOTIDE SEQUENCE</scope>
    <source>
        <tissue evidence="1">Shoot tissue taken approximately 20 cm above the soil surface</tissue>
    </source>
</reference>
<organism evidence="1">
    <name type="scientific">Arundo donax</name>
    <name type="common">Giant reed</name>
    <name type="synonym">Donax arundinaceus</name>
    <dbReference type="NCBI Taxonomy" id="35708"/>
    <lineage>
        <taxon>Eukaryota</taxon>
        <taxon>Viridiplantae</taxon>
        <taxon>Streptophyta</taxon>
        <taxon>Embryophyta</taxon>
        <taxon>Tracheophyta</taxon>
        <taxon>Spermatophyta</taxon>
        <taxon>Magnoliopsida</taxon>
        <taxon>Liliopsida</taxon>
        <taxon>Poales</taxon>
        <taxon>Poaceae</taxon>
        <taxon>PACMAD clade</taxon>
        <taxon>Arundinoideae</taxon>
        <taxon>Arundineae</taxon>
        <taxon>Arundo</taxon>
    </lineage>
</organism>
<dbReference type="EMBL" id="GBRH01222514">
    <property type="protein sequence ID" value="JAD75381.1"/>
    <property type="molecule type" value="Transcribed_RNA"/>
</dbReference>
<protein>
    <submittedName>
        <fullName evidence="1">Uncharacterized protein</fullName>
    </submittedName>
</protein>
<accession>A0A0A9CIG9</accession>
<dbReference type="AlphaFoldDB" id="A0A0A9CIG9"/>
<name>A0A0A9CIG9_ARUDO</name>
<reference evidence="1" key="2">
    <citation type="journal article" date="2015" name="Data Brief">
        <title>Shoot transcriptome of the giant reed, Arundo donax.</title>
        <authorList>
            <person name="Barrero R.A."/>
            <person name="Guerrero F.D."/>
            <person name="Moolhuijzen P."/>
            <person name="Goolsby J.A."/>
            <person name="Tidwell J."/>
            <person name="Bellgard S.E."/>
            <person name="Bellgard M.I."/>
        </authorList>
    </citation>
    <scope>NUCLEOTIDE SEQUENCE</scope>
    <source>
        <tissue evidence="1">Shoot tissue taken approximately 20 cm above the soil surface</tissue>
    </source>
</reference>